<gene>
    <name evidence="1" type="ORF">IE53DRAFT_385989</name>
</gene>
<dbReference type="EMBL" id="KZ819828">
    <property type="protein sequence ID" value="PWN51634.1"/>
    <property type="molecule type" value="Genomic_DNA"/>
</dbReference>
<accession>A0ACD0P0R0</accession>
<keyword evidence="2" id="KW-1185">Reference proteome</keyword>
<organism evidence="1 2">
    <name type="scientific">Violaceomyces palustris</name>
    <dbReference type="NCBI Taxonomy" id="1673888"/>
    <lineage>
        <taxon>Eukaryota</taxon>
        <taxon>Fungi</taxon>
        <taxon>Dikarya</taxon>
        <taxon>Basidiomycota</taxon>
        <taxon>Ustilaginomycotina</taxon>
        <taxon>Ustilaginomycetes</taxon>
        <taxon>Violaceomycetales</taxon>
        <taxon>Violaceomycetaceae</taxon>
        <taxon>Violaceomyces</taxon>
    </lineage>
</organism>
<sequence>MSDQDSRSVSASLEDLSEGKEGSMRQGERGVPSSPSSDLEKGGMPLRKGSTLTAILDSGDGRGVVGGGEERRLRYWDRERGVKDRARERTLERTHSVVGSSRGVLGDPSARVVADFRTLSIQLSQGGLADVEDAKRKRRKEEKTAKELSELDWHRVGTDEVLSRLATSQSQGLDNNQAERRLKQYGKNEMSKPPRRLLRRIFFYIFGGFGSLLLGASLICFIAWKPLGEPNPQVSNLALAVVLLVVVAIQAGFNAYQDFSTGRIMASIAGMLPADVVVVREGSRHSVPASDLVNGDVVVISLGNKVAADCRIVHTSEAKFDRSVVTGEAEAISATVEMTDENFLESRNIALAGTSCVSGSALGVVIATGDLTVFGRIAAMSNRPKSGPTTLEREVRIFVLTIAAIAVVIAVICVIIWAAYLKPKHPGFMSTSALLVNVVSILVAFIPEGMPVAVTLSLTVIARKMAKAKILCKQLSTCETLGAVSVLCSDKTGTLTTNRMTVTSVGLYGFECDTREARDHVTLGAPLGSAFQQLQWVGAVCNSASFDSETLGLPASERKIHGDATDSAVLRMAEEIGSVEASQRGWECDYELSFNSKNKFMIKLVQCRSNGPEALSLAFGGSEVEQEEGFQPLTDSVLLVKGAPDVLLKRSSFALDASGEVIPLTETVRAALVEMQSLWSSRGQRVLLLARRIIRQGTIDASIPLENAVMELNMDLTVVGLVGIVDPPRPEIPEVVKTCRGAGVRFFMVTGDFQLTAEAIARQCGIVTSEKVHHFDSLSTSELPPYDFMADNESREQRALSLTGSDLMRMDEAAWEQACRYDEIVFSRTTPEQKLRIVKEFQARGGCVGMTGDGVNDAPSLKQADVGIAMGGGSSVAMEAADMILLDSFSSIVDALLYGRLVFSNLKKTVGYLLPAGSYAELWAVLLSFFFGLPQILSNLQMIFICVGTDLMPSLALTQEQPESDLLKRKPRNVKTDRLADWKLLVQAYLWVGTPLTLVSCAMGFWWMQRHGVPFSDMWLKYGGGRIQTEQPEMFNEVLYQANAVYFFNLVLMQWFNLMGWRTQKLSSLFQQVPILNSATRNYTLFPAMAFSLVLAVFLSYIPALQNVFLTRGVSVEHYFLPLAFGALLLLAEEARKWWIRRSPGSLLAKLAW</sequence>
<reference evidence="1 2" key="1">
    <citation type="journal article" date="2018" name="Mol. Biol. Evol.">
        <title>Broad Genomic Sampling Reveals a Smut Pathogenic Ancestry of the Fungal Clade Ustilaginomycotina.</title>
        <authorList>
            <person name="Kijpornyongpan T."/>
            <person name="Mondo S.J."/>
            <person name="Barry K."/>
            <person name="Sandor L."/>
            <person name="Lee J."/>
            <person name="Lipzen A."/>
            <person name="Pangilinan J."/>
            <person name="LaButti K."/>
            <person name="Hainaut M."/>
            <person name="Henrissat B."/>
            <person name="Grigoriev I.V."/>
            <person name="Spatafora J.W."/>
            <person name="Aime M.C."/>
        </authorList>
    </citation>
    <scope>NUCLEOTIDE SEQUENCE [LARGE SCALE GENOMIC DNA]</scope>
    <source>
        <strain evidence="1 2">SA 807</strain>
    </source>
</reference>
<protein>
    <submittedName>
        <fullName evidence="1">K, P-type ATPase</fullName>
    </submittedName>
</protein>
<proteinExistence type="predicted"/>
<evidence type="ECO:0000313" key="2">
    <source>
        <dbReference type="Proteomes" id="UP000245626"/>
    </source>
</evidence>
<name>A0ACD0P0R0_9BASI</name>
<evidence type="ECO:0000313" key="1">
    <source>
        <dbReference type="EMBL" id="PWN51634.1"/>
    </source>
</evidence>
<dbReference type="Proteomes" id="UP000245626">
    <property type="component" value="Unassembled WGS sequence"/>
</dbReference>